<proteinExistence type="predicted"/>
<dbReference type="EMBL" id="AZBU02000001">
    <property type="protein sequence ID" value="TMS35959.1"/>
    <property type="molecule type" value="Genomic_DNA"/>
</dbReference>
<dbReference type="Proteomes" id="UP000298663">
    <property type="component" value="Chromosome X"/>
</dbReference>
<accession>A0A4U8UTJ6</accession>
<dbReference type="EMBL" id="CM016762">
    <property type="protein sequence ID" value="TMS35959.1"/>
    <property type="molecule type" value="Genomic_DNA"/>
</dbReference>
<keyword evidence="2" id="KW-1185">Reference proteome</keyword>
<gene>
    <name evidence="1" type="ORF">L596_003239</name>
</gene>
<comment type="caution">
    <text evidence="1">The sequence shown here is derived from an EMBL/GenBank/DDBJ whole genome shotgun (WGS) entry which is preliminary data.</text>
</comment>
<evidence type="ECO:0000313" key="2">
    <source>
        <dbReference type="Proteomes" id="UP000298663"/>
    </source>
</evidence>
<sequence>MFRKIMLFKKNRILEDTDSLNYMSNRFFSVNFLQSKSNRSSGCFNICPFMDSGARLTGLGASYWGSL</sequence>
<organism evidence="1 2">
    <name type="scientific">Steinernema carpocapsae</name>
    <name type="common">Entomopathogenic nematode</name>
    <dbReference type="NCBI Taxonomy" id="34508"/>
    <lineage>
        <taxon>Eukaryota</taxon>
        <taxon>Metazoa</taxon>
        <taxon>Ecdysozoa</taxon>
        <taxon>Nematoda</taxon>
        <taxon>Chromadorea</taxon>
        <taxon>Rhabditida</taxon>
        <taxon>Tylenchina</taxon>
        <taxon>Panagrolaimomorpha</taxon>
        <taxon>Strongyloidoidea</taxon>
        <taxon>Steinernematidae</taxon>
        <taxon>Steinernema</taxon>
    </lineage>
</organism>
<reference evidence="1 2" key="1">
    <citation type="journal article" date="2015" name="Genome Biol.">
        <title>Comparative genomics of Steinernema reveals deeply conserved gene regulatory networks.</title>
        <authorList>
            <person name="Dillman A.R."/>
            <person name="Macchietto M."/>
            <person name="Porter C.F."/>
            <person name="Rogers A."/>
            <person name="Williams B."/>
            <person name="Antoshechkin I."/>
            <person name="Lee M.M."/>
            <person name="Goodwin Z."/>
            <person name="Lu X."/>
            <person name="Lewis E.E."/>
            <person name="Goodrich-Blair H."/>
            <person name="Stock S.P."/>
            <person name="Adams B.J."/>
            <person name="Sternberg P.W."/>
            <person name="Mortazavi A."/>
        </authorList>
    </citation>
    <scope>NUCLEOTIDE SEQUENCE [LARGE SCALE GENOMIC DNA]</scope>
    <source>
        <strain evidence="1 2">ALL</strain>
    </source>
</reference>
<reference evidence="1 2" key="2">
    <citation type="journal article" date="2019" name="G3 (Bethesda)">
        <title>Hybrid Assembly of the Genome of the Entomopathogenic Nematode Steinernema carpocapsae Identifies the X-Chromosome.</title>
        <authorList>
            <person name="Serra L."/>
            <person name="Macchietto M."/>
            <person name="Macias-Munoz A."/>
            <person name="McGill C.J."/>
            <person name="Rodriguez I.M."/>
            <person name="Rodriguez B."/>
            <person name="Murad R."/>
            <person name="Mortazavi A."/>
        </authorList>
    </citation>
    <scope>NUCLEOTIDE SEQUENCE [LARGE SCALE GENOMIC DNA]</scope>
    <source>
        <strain evidence="1 2">ALL</strain>
    </source>
</reference>
<dbReference type="AlphaFoldDB" id="A0A4U8UTJ6"/>
<evidence type="ECO:0000313" key="1">
    <source>
        <dbReference type="EMBL" id="TMS35959.1"/>
    </source>
</evidence>
<name>A0A4U8UTJ6_STECR</name>
<protein>
    <submittedName>
        <fullName evidence="1">Uncharacterized protein</fullName>
    </submittedName>
</protein>